<dbReference type="eggNOG" id="COG0515">
    <property type="taxonomic scope" value="Bacteria"/>
</dbReference>
<dbReference type="Proteomes" id="UP000183413">
    <property type="component" value="Unassembled WGS sequence"/>
</dbReference>
<dbReference type="GeneID" id="99648746"/>
<dbReference type="InterPro" id="IPR000719">
    <property type="entry name" value="Prot_kinase_dom"/>
</dbReference>
<dbReference type="EC" id="2.7.11.1" evidence="1"/>
<keyword evidence="6" id="KW-0067">ATP-binding</keyword>
<dbReference type="GO" id="GO:0005524">
    <property type="term" value="F:ATP binding"/>
    <property type="evidence" value="ECO:0007669"/>
    <property type="project" value="UniProtKB-KW"/>
</dbReference>
<organism evidence="9 10">
    <name type="scientific">Actinomadura madurae</name>
    <dbReference type="NCBI Taxonomy" id="1993"/>
    <lineage>
        <taxon>Bacteria</taxon>
        <taxon>Bacillati</taxon>
        <taxon>Actinomycetota</taxon>
        <taxon>Actinomycetes</taxon>
        <taxon>Streptosporangiales</taxon>
        <taxon>Thermomonosporaceae</taxon>
        <taxon>Actinomadura</taxon>
    </lineage>
</organism>
<evidence type="ECO:0000256" key="2">
    <source>
        <dbReference type="ARBA" id="ARBA00022527"/>
    </source>
</evidence>
<feature type="domain" description="Protein kinase" evidence="8">
    <location>
        <begin position="11"/>
        <end position="246"/>
    </location>
</feature>
<dbReference type="STRING" id="1993.SAMN04489713_109367"/>
<keyword evidence="2 9" id="KW-0723">Serine/threonine-protein kinase</keyword>
<dbReference type="EMBL" id="FOVH01000009">
    <property type="protein sequence ID" value="SFO80203.1"/>
    <property type="molecule type" value="Genomic_DNA"/>
</dbReference>
<dbReference type="SUPFAM" id="SSF56112">
    <property type="entry name" value="Protein kinase-like (PK-like)"/>
    <property type="match status" value="1"/>
</dbReference>
<gene>
    <name evidence="9" type="ORF">SAMN04489713_109367</name>
</gene>
<name>A0A1I5K633_9ACTN</name>
<evidence type="ECO:0000256" key="6">
    <source>
        <dbReference type="ARBA" id="ARBA00022840"/>
    </source>
</evidence>
<reference evidence="9 10" key="1">
    <citation type="submission" date="2016-10" db="EMBL/GenBank/DDBJ databases">
        <authorList>
            <person name="de Groot N.N."/>
        </authorList>
    </citation>
    <scope>NUCLEOTIDE SEQUENCE [LARGE SCALE GENOMIC DNA]</scope>
    <source>
        <strain evidence="9 10">DSM 43067</strain>
    </source>
</reference>
<dbReference type="Gene3D" id="1.10.510.10">
    <property type="entry name" value="Transferase(Phosphotransferase) domain 1"/>
    <property type="match status" value="1"/>
</dbReference>
<accession>A0A1I5K633</accession>
<sequence length="443" mass="44355">MEPGFRLEDRYRMEHRVGRRGPAQVWRAHDELLARGVAVTLVGVPHGRRRTRRRLRDAARAAAALTHPGIVTTYDYGEAEGSGGDALTYVVTEYLNGESLTARLARGLPGPQEAAGVCAQIADALAAVHACGVVHGDLRAGQVFLAAGGVKLLGLGVAGPAADAADEGAAEASQGREGPDAEAGQAADVLALGAILAACLPETADGEPDGAVAELAELAARCRSADPAARPPAAEVARTLAAHAGETAVLPLPAGAADAAEAAGAGQRAPVRRRPGGARRAGVLGAAAAALALALVPLAVTMSALPDPAAGGVTLPVPPRPSAEGPSGSARDPGAPPGPPTRRASPAVPAADARTAAVGALTRLRRAIDVGIALGEVGPRFGSELATEVTTLLNEVDQGRPVDLGRRVARLRAALDGRTADEVSPARAAGLAALLAEVPVPPS</sequence>
<proteinExistence type="predicted"/>
<evidence type="ECO:0000313" key="10">
    <source>
        <dbReference type="Proteomes" id="UP000183413"/>
    </source>
</evidence>
<dbReference type="InterPro" id="IPR011009">
    <property type="entry name" value="Kinase-like_dom_sf"/>
</dbReference>
<keyword evidence="4" id="KW-0547">Nucleotide-binding</keyword>
<evidence type="ECO:0000259" key="8">
    <source>
        <dbReference type="PROSITE" id="PS50011"/>
    </source>
</evidence>
<dbReference type="GO" id="GO:0004674">
    <property type="term" value="F:protein serine/threonine kinase activity"/>
    <property type="evidence" value="ECO:0007669"/>
    <property type="project" value="UniProtKB-KW"/>
</dbReference>
<dbReference type="Pfam" id="PF00069">
    <property type="entry name" value="Pkinase"/>
    <property type="match status" value="1"/>
</dbReference>
<evidence type="ECO:0000256" key="1">
    <source>
        <dbReference type="ARBA" id="ARBA00012513"/>
    </source>
</evidence>
<keyword evidence="3" id="KW-0808">Transferase</keyword>
<dbReference type="PANTHER" id="PTHR43289:SF6">
    <property type="entry name" value="SERINE_THREONINE-PROTEIN KINASE NEKL-3"/>
    <property type="match status" value="1"/>
</dbReference>
<evidence type="ECO:0000313" key="9">
    <source>
        <dbReference type="EMBL" id="SFO80203.1"/>
    </source>
</evidence>
<dbReference type="Gene3D" id="3.30.200.20">
    <property type="entry name" value="Phosphorylase Kinase, domain 1"/>
    <property type="match status" value="1"/>
</dbReference>
<feature type="region of interest" description="Disordered" evidence="7">
    <location>
        <begin position="313"/>
        <end position="351"/>
    </location>
</feature>
<evidence type="ECO:0000256" key="7">
    <source>
        <dbReference type="SAM" id="MobiDB-lite"/>
    </source>
</evidence>
<keyword evidence="5 9" id="KW-0418">Kinase</keyword>
<dbReference type="RefSeq" id="WP_075022462.1">
    <property type="nucleotide sequence ID" value="NZ_CP083237.1"/>
</dbReference>
<keyword evidence="10" id="KW-1185">Reference proteome</keyword>
<evidence type="ECO:0000256" key="4">
    <source>
        <dbReference type="ARBA" id="ARBA00022741"/>
    </source>
</evidence>
<dbReference type="AlphaFoldDB" id="A0A1I5K633"/>
<feature type="compositionally biased region" description="Low complexity" evidence="7">
    <location>
        <begin position="341"/>
        <end position="351"/>
    </location>
</feature>
<dbReference type="PROSITE" id="PS50011">
    <property type="entry name" value="PROTEIN_KINASE_DOM"/>
    <property type="match status" value="1"/>
</dbReference>
<dbReference type="InParanoid" id="A0A1I5K633"/>
<evidence type="ECO:0000256" key="3">
    <source>
        <dbReference type="ARBA" id="ARBA00022679"/>
    </source>
</evidence>
<dbReference type="PANTHER" id="PTHR43289">
    <property type="entry name" value="MITOGEN-ACTIVATED PROTEIN KINASE KINASE KINASE 20-RELATED"/>
    <property type="match status" value="1"/>
</dbReference>
<evidence type="ECO:0000256" key="5">
    <source>
        <dbReference type="ARBA" id="ARBA00022777"/>
    </source>
</evidence>
<protein>
    <recommendedName>
        <fullName evidence="1">non-specific serine/threonine protein kinase</fullName>
        <ecNumber evidence="1">2.7.11.1</ecNumber>
    </recommendedName>
</protein>